<comment type="catalytic activity">
    <reaction evidence="6">
        <text>L-glutamyl-tRNA(Gln) + L-glutamine + ATP + H2O = L-glutaminyl-tRNA(Gln) + L-glutamate + ADP + phosphate + H(+)</text>
        <dbReference type="Rhea" id="RHEA:17521"/>
        <dbReference type="Rhea" id="RHEA-COMP:9681"/>
        <dbReference type="Rhea" id="RHEA-COMP:9684"/>
        <dbReference type="ChEBI" id="CHEBI:15377"/>
        <dbReference type="ChEBI" id="CHEBI:15378"/>
        <dbReference type="ChEBI" id="CHEBI:29985"/>
        <dbReference type="ChEBI" id="CHEBI:30616"/>
        <dbReference type="ChEBI" id="CHEBI:43474"/>
        <dbReference type="ChEBI" id="CHEBI:58359"/>
        <dbReference type="ChEBI" id="CHEBI:78520"/>
        <dbReference type="ChEBI" id="CHEBI:78521"/>
        <dbReference type="ChEBI" id="CHEBI:456216"/>
        <dbReference type="EC" id="6.3.5.7"/>
    </reaction>
</comment>
<dbReference type="EMBL" id="FQTY01000006">
    <property type="protein sequence ID" value="SHE77113.1"/>
    <property type="molecule type" value="Genomic_DNA"/>
</dbReference>
<comment type="similarity">
    <text evidence="6">Belongs to the amidase family. GatA subfamily.</text>
</comment>
<dbReference type="GO" id="GO:0030956">
    <property type="term" value="C:glutamyl-tRNA(Gln) amidotransferase complex"/>
    <property type="evidence" value="ECO:0007669"/>
    <property type="project" value="InterPro"/>
</dbReference>
<dbReference type="PANTHER" id="PTHR11895:SF151">
    <property type="entry name" value="GLUTAMYL-TRNA(GLN) AMIDOTRANSFERASE SUBUNIT A"/>
    <property type="match status" value="1"/>
</dbReference>
<evidence type="ECO:0000256" key="5">
    <source>
        <dbReference type="ARBA" id="ARBA00025295"/>
    </source>
</evidence>
<evidence type="ECO:0000256" key="2">
    <source>
        <dbReference type="ARBA" id="ARBA00022741"/>
    </source>
</evidence>
<evidence type="ECO:0000259" key="7">
    <source>
        <dbReference type="Pfam" id="PF01425"/>
    </source>
</evidence>
<dbReference type="Pfam" id="PF01425">
    <property type="entry name" value="Amidase"/>
    <property type="match status" value="1"/>
</dbReference>
<keyword evidence="4 6" id="KW-0648">Protein biosynthesis</keyword>
<dbReference type="GO" id="GO:0050567">
    <property type="term" value="F:glutaminyl-tRNA synthase (glutamine-hydrolyzing) activity"/>
    <property type="evidence" value="ECO:0007669"/>
    <property type="project" value="UniProtKB-UniRule"/>
</dbReference>
<dbReference type="InterPro" id="IPR000120">
    <property type="entry name" value="Amidase"/>
</dbReference>
<keyword evidence="1 6" id="KW-0436">Ligase</keyword>
<dbReference type="GO" id="GO:0006412">
    <property type="term" value="P:translation"/>
    <property type="evidence" value="ECO:0007669"/>
    <property type="project" value="UniProtKB-UniRule"/>
</dbReference>
<comment type="subunit">
    <text evidence="6">Heterotrimer of A, B and C subunits.</text>
</comment>
<evidence type="ECO:0000256" key="1">
    <source>
        <dbReference type="ARBA" id="ARBA00022598"/>
    </source>
</evidence>
<dbReference type="HAMAP" id="MF_00120">
    <property type="entry name" value="GatA"/>
    <property type="match status" value="1"/>
</dbReference>
<dbReference type="AlphaFoldDB" id="A0A1M4W7N9"/>
<evidence type="ECO:0000256" key="6">
    <source>
        <dbReference type="HAMAP-Rule" id="MF_00120"/>
    </source>
</evidence>
<dbReference type="GO" id="GO:0005524">
    <property type="term" value="F:ATP binding"/>
    <property type="evidence" value="ECO:0007669"/>
    <property type="project" value="UniProtKB-KW"/>
</dbReference>
<dbReference type="STRING" id="1123404.SAMN02745784_01770"/>
<name>A0A1M4W7N9_9FIRM</name>
<dbReference type="Gene3D" id="3.90.1300.10">
    <property type="entry name" value="Amidase signature (AS) domain"/>
    <property type="match status" value="1"/>
</dbReference>
<reference evidence="9" key="1">
    <citation type="submission" date="2016-11" db="EMBL/GenBank/DDBJ databases">
        <authorList>
            <person name="Varghese N."/>
            <person name="Submissions S."/>
        </authorList>
    </citation>
    <scope>NUCLEOTIDE SEQUENCE [LARGE SCALE GENOMIC DNA]</scope>
    <source>
        <strain evidence="9">DSM 18095</strain>
    </source>
</reference>
<feature type="active site" description="Charge relay system" evidence="6">
    <location>
        <position position="80"/>
    </location>
</feature>
<evidence type="ECO:0000313" key="8">
    <source>
        <dbReference type="EMBL" id="SHE77113.1"/>
    </source>
</evidence>
<dbReference type="SUPFAM" id="SSF75304">
    <property type="entry name" value="Amidase signature (AS) enzymes"/>
    <property type="match status" value="1"/>
</dbReference>
<feature type="domain" description="Amidase" evidence="7">
    <location>
        <begin position="25"/>
        <end position="473"/>
    </location>
</feature>
<evidence type="ECO:0000256" key="3">
    <source>
        <dbReference type="ARBA" id="ARBA00022840"/>
    </source>
</evidence>
<sequence>MTDITKLSAFEMKRMICEKEISSRELTELHFNKIDEMEKSINAFITLNKEEALKLADKVDEKIRNGEKVGLLSGIPIGVKDNIMTKNLRTTCGSKMLENFIPPYDATVVERIKSADGIIMGKTNMDEFAMGSSTETSYFGPTKNPIDLERVPGGSSGGSAAAVRAGEVALSLGTDTGGSIRQPASYCDVVGIKPTYGIVSRYGTVAMANTLDQVGVFGRDVKDAVLMLSSITGYDEKDSTSFKNPDGTIIFGSFPKEMDYDNYLKGMKIAIPKEIFNIGIDSSIKEQMNKSIKIFEALGAEISEISLPHLEYALAAYYIISTSELSSNLARFDGVRYGHRAKEYTTLDELYTNSRTEAFGEEVKRRIMLGTYSLTKGYAEEHYKKALKVRTLIIEDFNNVFSKYDVILSPTSPILPFKFGEKLKDPLAMYKADLFTAPINLAGICAMSVPCGSIDGLPLGLQIIGDKYKEANIIKAGLGFEGGIKNGL</sequence>
<gene>
    <name evidence="6" type="primary">gatA</name>
    <name evidence="8" type="ORF">SAMN02745784_01770</name>
</gene>
<protein>
    <recommendedName>
        <fullName evidence="6">Glutamyl-tRNA(Gln) amidotransferase subunit A</fullName>
        <shortName evidence="6">Glu-ADT subunit A</shortName>
        <ecNumber evidence="6">6.3.5.7</ecNumber>
    </recommendedName>
</protein>
<dbReference type="EC" id="6.3.5.7" evidence="6"/>
<feature type="active site" description="Charge relay system" evidence="6">
    <location>
        <position position="155"/>
    </location>
</feature>
<dbReference type="RefSeq" id="WP_072975531.1">
    <property type="nucleotide sequence ID" value="NZ_FQTY01000006.1"/>
</dbReference>
<dbReference type="NCBIfam" id="TIGR00132">
    <property type="entry name" value="gatA"/>
    <property type="match status" value="1"/>
</dbReference>
<dbReference type="GO" id="GO:0016740">
    <property type="term" value="F:transferase activity"/>
    <property type="evidence" value="ECO:0007669"/>
    <property type="project" value="UniProtKB-KW"/>
</dbReference>
<evidence type="ECO:0000256" key="4">
    <source>
        <dbReference type="ARBA" id="ARBA00022917"/>
    </source>
</evidence>
<dbReference type="Proteomes" id="UP000184114">
    <property type="component" value="Unassembled WGS sequence"/>
</dbReference>
<proteinExistence type="inferred from homology"/>
<dbReference type="InterPro" id="IPR036928">
    <property type="entry name" value="AS_sf"/>
</dbReference>
<accession>A0A1M4W7N9</accession>
<dbReference type="PANTHER" id="PTHR11895">
    <property type="entry name" value="TRANSAMIDASE"/>
    <property type="match status" value="1"/>
</dbReference>
<dbReference type="GeneID" id="90994258"/>
<dbReference type="InterPro" id="IPR004412">
    <property type="entry name" value="GatA"/>
</dbReference>
<comment type="function">
    <text evidence="5 6">Allows the formation of correctly charged Gln-tRNA(Gln) through the transamidation of misacylated Glu-tRNA(Gln) in organisms which lack glutaminyl-tRNA synthetase. The reaction takes place in the presence of glutamine and ATP through an activated gamma-phospho-Glu-tRNA(Gln).</text>
</comment>
<organism evidence="8 9">
    <name type="scientific">Tissierella praeacuta DSM 18095</name>
    <dbReference type="NCBI Taxonomy" id="1123404"/>
    <lineage>
        <taxon>Bacteria</taxon>
        <taxon>Bacillati</taxon>
        <taxon>Bacillota</taxon>
        <taxon>Tissierellia</taxon>
        <taxon>Tissierellales</taxon>
        <taxon>Tissierellaceae</taxon>
        <taxon>Tissierella</taxon>
    </lineage>
</organism>
<keyword evidence="8" id="KW-0808">Transferase</keyword>
<evidence type="ECO:0000313" key="9">
    <source>
        <dbReference type="Proteomes" id="UP000184114"/>
    </source>
</evidence>
<keyword evidence="3 6" id="KW-0067">ATP-binding</keyword>
<dbReference type="InterPro" id="IPR023631">
    <property type="entry name" value="Amidase_dom"/>
</dbReference>
<keyword evidence="2 6" id="KW-0547">Nucleotide-binding</keyword>
<feature type="active site" description="Acyl-ester intermediate" evidence="6">
    <location>
        <position position="179"/>
    </location>
</feature>
<keyword evidence="9" id="KW-1185">Reference proteome</keyword>